<accession>A0A225V1M8</accession>
<dbReference type="AlphaFoldDB" id="A0A225V1M8"/>
<evidence type="ECO:0000313" key="2">
    <source>
        <dbReference type="Proteomes" id="UP000198211"/>
    </source>
</evidence>
<dbReference type="Proteomes" id="UP000198211">
    <property type="component" value="Unassembled WGS sequence"/>
</dbReference>
<dbReference type="STRING" id="4795.A0A225V1M8"/>
<sequence length="302" mass="34329">MDNVDTDGFIRIRDTIYLGRHQLGSEGSSDGLTRREFTPLTKEKLDCVKTEKLSGFTKTITSITIASPEHFGFFLYTNIYERTVRVAYDWETLIANVSLGMLLHSVADDFKGRSEWFTGGLGRVARSRSLNMLPFVLLSRRKVSIASFWTAGCYFEGEQNALSGSWFTIYSGLVELFFLLNIVTKITRCRMTDMFFTPTTPTHGCEFDTSIDIKLMLISLNLLALMFASYIPPVKQPDKDLKREAWDAHLFTFTETIPKRRANVKNWRSIAMLIAMSSIFDGIRRVGCYHEHGACITCGIIE</sequence>
<comment type="caution">
    <text evidence="1">The sequence shown here is derived from an EMBL/GenBank/DDBJ whole genome shotgun (WGS) entry which is preliminary data.</text>
</comment>
<gene>
    <name evidence="1" type="ORF">PHMEG_00030263</name>
</gene>
<proteinExistence type="predicted"/>
<name>A0A225V1M8_9STRA</name>
<keyword evidence="1" id="KW-0812">Transmembrane</keyword>
<organism evidence="1 2">
    <name type="scientific">Phytophthora megakarya</name>
    <dbReference type="NCBI Taxonomy" id="4795"/>
    <lineage>
        <taxon>Eukaryota</taxon>
        <taxon>Sar</taxon>
        <taxon>Stramenopiles</taxon>
        <taxon>Oomycota</taxon>
        <taxon>Peronosporomycetes</taxon>
        <taxon>Peronosporales</taxon>
        <taxon>Peronosporaceae</taxon>
        <taxon>Phytophthora</taxon>
    </lineage>
</organism>
<keyword evidence="2" id="KW-1185">Reference proteome</keyword>
<dbReference type="EMBL" id="NBNE01009004">
    <property type="protein sequence ID" value="OWY98857.1"/>
    <property type="molecule type" value="Genomic_DNA"/>
</dbReference>
<evidence type="ECO:0000313" key="1">
    <source>
        <dbReference type="EMBL" id="OWY98857.1"/>
    </source>
</evidence>
<keyword evidence="1" id="KW-0472">Membrane</keyword>
<reference evidence="2" key="1">
    <citation type="submission" date="2017-03" db="EMBL/GenBank/DDBJ databases">
        <title>Phytopthora megakarya and P. palmivora, two closely related causual agents of cacao black pod achieved similar genome size and gene model numbers by different mechanisms.</title>
        <authorList>
            <person name="Ali S."/>
            <person name="Shao J."/>
            <person name="Larry D.J."/>
            <person name="Kronmiller B."/>
            <person name="Shen D."/>
            <person name="Strem M.D."/>
            <person name="Melnick R.L."/>
            <person name="Guiltinan M.J."/>
            <person name="Tyler B.M."/>
            <person name="Meinhardt L.W."/>
            <person name="Bailey B.A."/>
        </authorList>
    </citation>
    <scope>NUCLEOTIDE SEQUENCE [LARGE SCALE GENOMIC DNA]</scope>
    <source>
        <strain evidence="2">zdho120</strain>
    </source>
</reference>
<protein>
    <submittedName>
        <fullName evidence="1">Transmembrane protein</fullName>
    </submittedName>
</protein>